<dbReference type="Pfam" id="PF13086">
    <property type="entry name" value="AAA_11"/>
    <property type="match status" value="2"/>
</dbReference>
<evidence type="ECO:0000313" key="4">
    <source>
        <dbReference type="Proteomes" id="UP000005580"/>
    </source>
</evidence>
<dbReference type="GO" id="GO:0004386">
    <property type="term" value="F:helicase activity"/>
    <property type="evidence" value="ECO:0007669"/>
    <property type="project" value="InterPro"/>
</dbReference>
<dbReference type="eggNOG" id="COG1112">
    <property type="taxonomic scope" value="Bacteria"/>
</dbReference>
<organism evidence="3 4">
    <name type="scientific">Hoylesella oralis ATCC 33269</name>
    <dbReference type="NCBI Taxonomy" id="873533"/>
    <lineage>
        <taxon>Bacteria</taxon>
        <taxon>Pseudomonadati</taxon>
        <taxon>Bacteroidota</taxon>
        <taxon>Bacteroidia</taxon>
        <taxon>Bacteroidales</taxon>
        <taxon>Prevotellaceae</taxon>
        <taxon>Hoylesella</taxon>
    </lineage>
</organism>
<feature type="domain" description="DNA2/NAM7 helicase helicase" evidence="1">
    <location>
        <begin position="814"/>
        <end position="890"/>
    </location>
</feature>
<dbReference type="PANTHER" id="PTHR10887:SF495">
    <property type="entry name" value="HELICASE SENATAXIN ISOFORM X1-RELATED"/>
    <property type="match status" value="1"/>
</dbReference>
<keyword evidence="4" id="KW-1185">Reference proteome</keyword>
<dbReference type="SUPFAM" id="SSF52540">
    <property type="entry name" value="P-loop containing nucleoside triphosphate hydrolases"/>
    <property type="match status" value="1"/>
</dbReference>
<dbReference type="Gene3D" id="2.40.30.270">
    <property type="match status" value="1"/>
</dbReference>
<dbReference type="CDD" id="cd18808">
    <property type="entry name" value="SF1_C_Upf1"/>
    <property type="match status" value="1"/>
</dbReference>
<evidence type="ECO:0000313" key="3">
    <source>
        <dbReference type="EMBL" id="EFZ36847.1"/>
    </source>
</evidence>
<dbReference type="InterPro" id="IPR041679">
    <property type="entry name" value="DNA2/NAM7-like_C"/>
</dbReference>
<protein>
    <recommendedName>
        <fullName evidence="5">Helicase ATP-binding domain-containing protein</fullName>
    </recommendedName>
</protein>
<dbReference type="PANTHER" id="PTHR10887">
    <property type="entry name" value="DNA2/NAM7 HELICASE FAMILY"/>
    <property type="match status" value="1"/>
</dbReference>
<gene>
    <name evidence="3" type="ORF">HMPREF0663_11760</name>
</gene>
<feature type="domain" description="DNA2/NAM7 helicase-like C-terminal" evidence="2">
    <location>
        <begin position="913"/>
        <end position="1126"/>
    </location>
</feature>
<reference evidence="3" key="1">
    <citation type="submission" date="2011-01" db="EMBL/GenBank/DDBJ databases">
        <authorList>
            <person name="Muzny D."/>
            <person name="Qin X."/>
            <person name="Buhay C."/>
            <person name="Dugan-Rocha S."/>
            <person name="Ding Y."/>
            <person name="Chen G."/>
            <person name="Hawes A."/>
            <person name="Holder M."/>
            <person name="Jhangiani S."/>
            <person name="Johnson A."/>
            <person name="Khan Z."/>
            <person name="Li Z."/>
            <person name="Liu W."/>
            <person name="Liu X."/>
            <person name="Perez L."/>
            <person name="Shen H."/>
            <person name="Wang Q."/>
            <person name="Watt J."/>
            <person name="Xi L."/>
            <person name="Xin Y."/>
            <person name="Zhou J."/>
            <person name="Deng J."/>
            <person name="Jiang H."/>
            <person name="Liu Y."/>
            <person name="Qu J."/>
            <person name="Song X.-Z."/>
            <person name="Zhang L."/>
            <person name="Villasana D."/>
            <person name="Johnson A."/>
            <person name="Liu J."/>
            <person name="Liyanage D."/>
            <person name="Lorensuhewa L."/>
            <person name="Robinson T."/>
            <person name="Song A."/>
            <person name="Song B.-B."/>
            <person name="Dinh H."/>
            <person name="Thornton R."/>
            <person name="Coyle M."/>
            <person name="Francisco L."/>
            <person name="Jackson L."/>
            <person name="Javaid M."/>
            <person name="Korchina V."/>
            <person name="Kovar C."/>
            <person name="Mata R."/>
            <person name="Mathew T."/>
            <person name="Ngo R."/>
            <person name="Nguyen L."/>
            <person name="Nguyen N."/>
            <person name="Okwuonu G."/>
            <person name="Ongeri F."/>
            <person name="Pham C."/>
            <person name="Simmons D."/>
            <person name="Wilczek-Boney K."/>
            <person name="Hale W."/>
            <person name="Jakkamsetti A."/>
            <person name="Pham P."/>
            <person name="Ruth R."/>
            <person name="San Lucas F."/>
            <person name="Warren J."/>
            <person name="Zhang J."/>
            <person name="Zhao Z."/>
            <person name="Zhou C."/>
            <person name="Zhu D."/>
            <person name="Lee S."/>
            <person name="Bess C."/>
            <person name="Blankenburg K."/>
            <person name="Forbes L."/>
            <person name="Fu Q."/>
            <person name="Gubbala S."/>
            <person name="Hirani K."/>
            <person name="Jayaseelan J.C."/>
            <person name="Lara F."/>
            <person name="Munidasa M."/>
            <person name="Palculict T."/>
            <person name="Patil S."/>
            <person name="Pu L.-L."/>
            <person name="Saada N."/>
            <person name="Tang L."/>
            <person name="Weissenberger G."/>
            <person name="Zhu Y."/>
            <person name="Hemphill L."/>
            <person name="Shang Y."/>
            <person name="Youmans B."/>
            <person name="Ayvaz T."/>
            <person name="Ross M."/>
            <person name="Santibanez J."/>
            <person name="Aqrawi P."/>
            <person name="Gross S."/>
            <person name="Joshi V."/>
            <person name="Fowler G."/>
            <person name="Nazareth L."/>
            <person name="Reid J."/>
            <person name="Worley K."/>
            <person name="Petrosino J."/>
            <person name="Highlander S."/>
            <person name="Gibbs R."/>
        </authorList>
    </citation>
    <scope>NUCLEOTIDE SEQUENCE [LARGE SCALE GENOMIC DNA]</scope>
    <source>
        <strain evidence="3">ATCC 33269</strain>
    </source>
</reference>
<dbReference type="InterPro" id="IPR027417">
    <property type="entry name" value="P-loop_NTPase"/>
</dbReference>
<dbReference type="AlphaFoldDB" id="E7RRF9"/>
<dbReference type="EMBL" id="AEPE02000005">
    <property type="protein sequence ID" value="EFZ36847.1"/>
    <property type="molecule type" value="Genomic_DNA"/>
</dbReference>
<dbReference type="InterPro" id="IPR045055">
    <property type="entry name" value="DNA2/NAM7-like"/>
</dbReference>
<dbReference type="Pfam" id="PF13087">
    <property type="entry name" value="AAA_12"/>
    <property type="match status" value="1"/>
</dbReference>
<feature type="domain" description="DNA2/NAM7 helicase helicase" evidence="1">
    <location>
        <begin position="720"/>
        <end position="807"/>
    </location>
</feature>
<proteinExistence type="predicted"/>
<accession>E7RRF9</accession>
<dbReference type="Proteomes" id="UP000005580">
    <property type="component" value="Unassembled WGS sequence"/>
</dbReference>
<dbReference type="InterPro" id="IPR041677">
    <property type="entry name" value="DNA2/NAM7_AAA_11"/>
</dbReference>
<evidence type="ECO:0000259" key="2">
    <source>
        <dbReference type="Pfam" id="PF13087"/>
    </source>
</evidence>
<dbReference type="STRING" id="28134.SAMN05444288_1399"/>
<comment type="caution">
    <text evidence="3">The sequence shown here is derived from an EMBL/GenBank/DDBJ whole genome shotgun (WGS) entry which is preliminary data.</text>
</comment>
<dbReference type="InterPro" id="IPR047187">
    <property type="entry name" value="SF1_C_Upf1"/>
</dbReference>
<sequence length="1174" mass="133692">MEKRSVINNSRKTSLSPATEEALYGYVPDTEKDFYEALRPVVRLPQPPVGRIYHVFEQVLRLAVDRKLRHNKIHFAGMFAKIDYLVKEFRITSQLAIDINGARNRIRNVASTAPDELRKACRYDLKAICEFIHELYPDTAIPAFLAKFFPEDRLTTVPPRRLMGNRLRVAVGSWDDEYIYGIAEESGEQIKLCYRFDSEYGMGDWSYLRSLLRNGTQLNVVNPRENDGIVYPELLIYEPDYLVDISSVAACFETYAHDARIHLLNKIKPSVSTDAILLGNFAGQLLDEEVHSENKTYAQSIKSFFKRNALGMAACDTLDKQFHENAKQQKRNIRHALKEVLPEEVGSFDSQRLLLEPSFFCELLGIQGRMDFLQSDYQVLIEQKAGKGAFPPDPDPNTPRHQERHYVQLLLYRALLHYNFGKQNKEDKALKRIYTFLLYSKYANSLLELGNAPRLLFEAFRIRNELVFLEQQYATTDGMRLLERLTPENLNISHASGRLWEQYIRPQLNALLQPIHTATPLQRAYYLRFMAFIETEHLLAKVGNKTKEGSGFAAVWNDSVEEKRQAGNIYDNLSLAPIASEGKEVGTVTLLFARQMQTDMSNFRTGDIVILYPYPIHSEPDARQTMVFRATITDIQTNCIRLALRHPQTDKRAFLRPQTDRWTVEHDFFESSFGALYRGLHTFLSASQARKDLILAQRAPQQDTHLALQGDYGAFNELVLRAKQARDFFLIIGPPGTGKTSFGLLNVLKEELLSPSSAILLTAYTNRAVDEICSKLCEAGIDFLRIGSSLNCEERYRGHLLEERVQQCDTVSDVKELIARTRVVCATTSALNANIALLTMKRFDLAVIDEASQILEPHIIGLLCAQCGGKESIGRFVMIGDHKQLPAVVQQTTEESRTDEPELHAIHLTDCRLSLFERLLKTYRNNASVVYMLTRQGRMHRDIARFPSQAFYGNALQTVPLPHQERVLAPVLQGAKGIEALLLTRRIAFLNAPAMEDESAVSDKTNKAEAEMIAATTVAAYRLHAHNFSVAHTIGIIVPYRNQIATVRNAIDRYGIKCLHDITIDTVERYQGSQRDIIIYGFTVSKRYQLDFLCNNVFEEDGAVIDRKLNVAMTRAREHLILIGNALLLQDNRTFAQLIAFIRNRQSFFDIAPHVYCRSEFTLTPVKEAETKPT</sequence>
<evidence type="ECO:0000259" key="1">
    <source>
        <dbReference type="Pfam" id="PF13086"/>
    </source>
</evidence>
<evidence type="ECO:0008006" key="5">
    <source>
        <dbReference type="Google" id="ProtNLM"/>
    </source>
</evidence>
<dbReference type="Gene3D" id="3.40.50.300">
    <property type="entry name" value="P-loop containing nucleotide triphosphate hydrolases"/>
    <property type="match status" value="3"/>
</dbReference>
<dbReference type="HOGENOM" id="CLU_005032_0_0_10"/>
<dbReference type="RefSeq" id="WP_004369933.1">
    <property type="nucleotide sequence ID" value="NZ_GL833119.1"/>
</dbReference>
<name>E7RRF9_9BACT</name>